<dbReference type="NCBIfam" id="TIGR01392">
    <property type="entry name" value="homoserO_Ac_trn"/>
    <property type="match status" value="1"/>
</dbReference>
<dbReference type="InterPro" id="IPR000073">
    <property type="entry name" value="AB_hydrolase_1"/>
</dbReference>
<feature type="active site" evidence="2 3">
    <location>
        <position position="288"/>
    </location>
</feature>
<dbReference type="GO" id="GO:0009086">
    <property type="term" value="P:methionine biosynthetic process"/>
    <property type="evidence" value="ECO:0007669"/>
    <property type="project" value="UniProtKB-UniRule"/>
</dbReference>
<reference evidence="5 6" key="1">
    <citation type="submission" date="2016-11" db="EMBL/GenBank/DDBJ databases">
        <authorList>
            <person name="Jaros S."/>
            <person name="Januszkiewicz K."/>
            <person name="Wedrychowicz H."/>
        </authorList>
    </citation>
    <scope>NUCLEOTIDE SEQUENCE [LARGE SCALE GENOMIC DNA]</scope>
    <source>
        <strain evidence="5 6">DSM 26897</strain>
    </source>
</reference>
<dbReference type="STRING" id="1302690.BUE76_10815"/>
<dbReference type="OrthoDB" id="9800754at2"/>
<protein>
    <recommendedName>
        <fullName evidence="2">Homoserine O-acetyltransferase</fullName>
        <shortName evidence="2">HAT</shortName>
        <ecNumber evidence="2">2.3.1.31</ecNumber>
    </recommendedName>
    <alternativeName>
        <fullName evidence="2">Homoserine transacetylase</fullName>
        <shortName evidence="2">HTA</shortName>
    </alternativeName>
</protein>
<feature type="binding site" evidence="2">
    <location>
        <position position="318"/>
    </location>
    <ligand>
        <name>substrate</name>
    </ligand>
</feature>
<keyword evidence="6" id="KW-1185">Reference proteome</keyword>
<sequence length="337" mass="37079">MNVLQHDGPLLLESGQQLSQINIAYHTYGTLKQDKSNVVWICHALTANSDAADWWPGMIGKGLPLDTDRYFIVCANILGSCYGSTGPLSINPDTNQPYFQAFPFLTIRDMVQAHILLRKHLGLEHIHLLIGGSIGGYQALEWSLTEPGRFGRMFLLATSPAESAWGIAVHTAQRMAIEADGTWGQPNADAGAKGLATARAIGMLTYRNYAIMVEKQSDADVAKVDDFKASSYMRYQGEKLVKRFNAYSYYLLSKAMDTHNLARGRANTIEAALQQVTVPTLIIGVTSDILCPVQEQQIMAANIPNATYVEIDSAYGHDGFLVETPTIAGHMLQWLEK</sequence>
<feature type="active site" evidence="2 3">
    <location>
        <position position="317"/>
    </location>
</feature>
<comment type="catalytic activity">
    <reaction evidence="2">
        <text>L-homoserine + acetyl-CoA = O-acetyl-L-homoserine + CoA</text>
        <dbReference type="Rhea" id="RHEA:13701"/>
        <dbReference type="ChEBI" id="CHEBI:57287"/>
        <dbReference type="ChEBI" id="CHEBI:57288"/>
        <dbReference type="ChEBI" id="CHEBI:57476"/>
        <dbReference type="ChEBI" id="CHEBI:57716"/>
        <dbReference type="EC" id="2.3.1.31"/>
    </reaction>
</comment>
<dbReference type="GO" id="GO:0005737">
    <property type="term" value="C:cytoplasm"/>
    <property type="evidence" value="ECO:0007669"/>
    <property type="project" value="UniProtKB-SubCell"/>
</dbReference>
<accession>A0A1M5G4M9</accession>
<evidence type="ECO:0000256" key="1">
    <source>
        <dbReference type="ARBA" id="ARBA00022679"/>
    </source>
</evidence>
<comment type="subunit">
    <text evidence="2">Homodimer.</text>
</comment>
<dbReference type="PIRSF" id="PIRSF000443">
    <property type="entry name" value="Homoser_Ac_trans"/>
    <property type="match status" value="1"/>
</dbReference>
<name>A0A1M5G4M9_9BACT</name>
<keyword evidence="2" id="KW-0028">Amino-acid biosynthesis</keyword>
<comment type="pathway">
    <text evidence="2">Amino-acid biosynthesis; L-methionine biosynthesis via de novo pathway; O-acetyl-L-homoserine from L-homoserine: step 1/1.</text>
</comment>
<dbReference type="EMBL" id="FQUO01000015">
    <property type="protein sequence ID" value="SHF98659.1"/>
    <property type="molecule type" value="Genomic_DNA"/>
</dbReference>
<dbReference type="Pfam" id="PF00561">
    <property type="entry name" value="Abhydrolase_1"/>
    <property type="match status" value="1"/>
</dbReference>
<proteinExistence type="inferred from homology"/>
<dbReference type="AlphaFoldDB" id="A0A1M5G4M9"/>
<dbReference type="RefSeq" id="WP_073046079.1">
    <property type="nucleotide sequence ID" value="NZ_FQUO01000015.1"/>
</dbReference>
<feature type="active site" description="Nucleophile" evidence="2 3">
    <location>
        <position position="133"/>
    </location>
</feature>
<keyword evidence="2" id="KW-0963">Cytoplasm</keyword>
<dbReference type="SUPFAM" id="SSF53474">
    <property type="entry name" value="alpha/beta-Hydrolases"/>
    <property type="match status" value="1"/>
</dbReference>
<dbReference type="HAMAP" id="MF_00296">
    <property type="entry name" value="MetX_acyltransf"/>
    <property type="match status" value="1"/>
</dbReference>
<dbReference type="Gene3D" id="3.40.50.1820">
    <property type="entry name" value="alpha/beta hydrolase"/>
    <property type="match status" value="1"/>
</dbReference>
<dbReference type="PANTHER" id="PTHR32268">
    <property type="entry name" value="HOMOSERINE O-ACETYLTRANSFERASE"/>
    <property type="match status" value="1"/>
</dbReference>
<keyword evidence="2" id="KW-0486">Methionine biosynthesis</keyword>
<feature type="domain" description="AB hydrolase-1" evidence="4">
    <location>
        <begin position="38"/>
        <end position="323"/>
    </location>
</feature>
<comment type="caution">
    <text evidence="2">Lacks conserved residue(s) required for the propagation of feature annotation.</text>
</comment>
<dbReference type="EC" id="2.3.1.31" evidence="2"/>
<evidence type="ECO:0000256" key="3">
    <source>
        <dbReference type="PIRSR" id="PIRSR000443-1"/>
    </source>
</evidence>
<dbReference type="NCBIfam" id="NF001209">
    <property type="entry name" value="PRK00175.1"/>
    <property type="match status" value="1"/>
</dbReference>
<keyword evidence="1 2" id="KW-0808">Transferase</keyword>
<dbReference type="UniPathway" id="UPA00051">
    <property type="reaction ID" value="UER00074"/>
</dbReference>
<dbReference type="InterPro" id="IPR029058">
    <property type="entry name" value="AB_hydrolase_fold"/>
</dbReference>
<dbReference type="PANTHER" id="PTHR32268:SF11">
    <property type="entry name" value="HOMOSERINE O-ACETYLTRANSFERASE"/>
    <property type="match status" value="1"/>
</dbReference>
<dbReference type="InterPro" id="IPR008220">
    <property type="entry name" value="HAT_MetX-like"/>
</dbReference>
<dbReference type="GO" id="GO:0009092">
    <property type="term" value="P:homoserine metabolic process"/>
    <property type="evidence" value="ECO:0007669"/>
    <property type="project" value="TreeGrafter"/>
</dbReference>
<gene>
    <name evidence="2" type="primary">metXA</name>
    <name evidence="5" type="ORF">SAMN05444008_115101</name>
</gene>
<comment type="function">
    <text evidence="2">Transfers an acetyl group from acetyl-CoA to L-homoserine, forming acetyl-L-homoserine.</text>
</comment>
<evidence type="ECO:0000259" key="4">
    <source>
        <dbReference type="Pfam" id="PF00561"/>
    </source>
</evidence>
<comment type="similarity">
    <text evidence="2">Belongs to the AB hydrolase superfamily. MetX family.</text>
</comment>
<keyword evidence="2" id="KW-0012">Acyltransferase</keyword>
<feature type="binding site" evidence="2">
    <location>
        <position position="199"/>
    </location>
    <ligand>
        <name>substrate</name>
    </ligand>
</feature>
<organism evidence="5 6">
    <name type="scientific">Cnuella takakiae</name>
    <dbReference type="NCBI Taxonomy" id="1302690"/>
    <lineage>
        <taxon>Bacteria</taxon>
        <taxon>Pseudomonadati</taxon>
        <taxon>Bacteroidota</taxon>
        <taxon>Chitinophagia</taxon>
        <taxon>Chitinophagales</taxon>
        <taxon>Chitinophagaceae</taxon>
        <taxon>Cnuella</taxon>
    </lineage>
</organism>
<evidence type="ECO:0000256" key="2">
    <source>
        <dbReference type="HAMAP-Rule" id="MF_00296"/>
    </source>
</evidence>
<dbReference type="GO" id="GO:0004414">
    <property type="term" value="F:homoserine O-acetyltransferase activity"/>
    <property type="evidence" value="ECO:0007669"/>
    <property type="project" value="UniProtKB-UniRule"/>
</dbReference>
<evidence type="ECO:0000313" key="6">
    <source>
        <dbReference type="Proteomes" id="UP000184368"/>
    </source>
</evidence>
<comment type="subcellular location">
    <subcellularLocation>
        <location evidence="2">Cytoplasm</location>
    </subcellularLocation>
</comment>
<dbReference type="Proteomes" id="UP000184368">
    <property type="component" value="Unassembled WGS sequence"/>
</dbReference>
<evidence type="ECO:0000313" key="5">
    <source>
        <dbReference type="EMBL" id="SHF98659.1"/>
    </source>
</evidence>